<dbReference type="AlphaFoldDB" id="A0AB39TKR0"/>
<proteinExistence type="predicted"/>
<dbReference type="RefSeq" id="WP_369183469.1">
    <property type="nucleotide sequence ID" value="NZ_CP163445.1"/>
</dbReference>
<organism evidence="1">
    <name type="scientific">Streptomyces sp. Y1</name>
    <dbReference type="NCBI Taxonomy" id="3238634"/>
    <lineage>
        <taxon>Bacteria</taxon>
        <taxon>Bacillati</taxon>
        <taxon>Actinomycetota</taxon>
        <taxon>Actinomycetes</taxon>
        <taxon>Kitasatosporales</taxon>
        <taxon>Streptomycetaceae</taxon>
        <taxon>Streptomyces</taxon>
    </lineage>
</organism>
<reference evidence="1" key="1">
    <citation type="submission" date="2024-07" db="EMBL/GenBank/DDBJ databases">
        <authorList>
            <person name="Yu S.T."/>
        </authorList>
    </citation>
    <scope>NUCLEOTIDE SEQUENCE</scope>
    <source>
        <strain evidence="1">Y1</strain>
    </source>
</reference>
<dbReference type="EMBL" id="CP163445">
    <property type="protein sequence ID" value="XDQ79718.1"/>
    <property type="molecule type" value="Genomic_DNA"/>
</dbReference>
<evidence type="ECO:0008006" key="2">
    <source>
        <dbReference type="Google" id="ProtNLM"/>
    </source>
</evidence>
<protein>
    <recommendedName>
        <fullName evidence="2">Secreted protein</fullName>
    </recommendedName>
</protein>
<gene>
    <name evidence="1" type="ORF">AB2U05_15290</name>
</gene>
<sequence length="58" mass="6414">MNTLLIGGLSALLLAVLFVGWLVWLVNSQPRLPRPAKRVFIPRQPTSGELGDVFSPDR</sequence>
<name>A0AB39TKR0_9ACTN</name>
<evidence type="ECO:0000313" key="1">
    <source>
        <dbReference type="EMBL" id="XDQ79718.1"/>
    </source>
</evidence>
<accession>A0AB39TKR0</accession>